<gene>
    <name evidence="11" type="primary">cobD</name>
    <name evidence="12" type="ordered locus">Metfor_0172</name>
</gene>
<evidence type="ECO:0000256" key="11">
    <source>
        <dbReference type="HAMAP-Rule" id="MF_00024"/>
    </source>
</evidence>
<dbReference type="EMBL" id="CP003167">
    <property type="protein sequence ID" value="AGB01254.1"/>
    <property type="molecule type" value="Genomic_DNA"/>
</dbReference>
<evidence type="ECO:0000256" key="10">
    <source>
        <dbReference type="ARBA" id="ARBA00023136"/>
    </source>
</evidence>
<dbReference type="FunCoup" id="L0HDU3">
    <property type="interactions" value="89"/>
</dbReference>
<name>L0HDU3_METFS</name>
<dbReference type="KEGG" id="mfo:Metfor_0172"/>
<evidence type="ECO:0000256" key="5">
    <source>
        <dbReference type="ARBA" id="ARBA00016185"/>
    </source>
</evidence>
<dbReference type="PANTHER" id="PTHR34308">
    <property type="entry name" value="COBALAMIN BIOSYNTHESIS PROTEIN CBIB"/>
    <property type="match status" value="1"/>
</dbReference>
<keyword evidence="13" id="KW-1185">Reference proteome</keyword>
<comment type="subcellular location">
    <subcellularLocation>
        <location evidence="2 11">Cell membrane</location>
        <topology evidence="2 11">Multi-pass membrane protein</topology>
    </subcellularLocation>
</comment>
<keyword evidence="6 11" id="KW-1003">Cell membrane</keyword>
<dbReference type="InterPro" id="IPR004485">
    <property type="entry name" value="Cobalamin_biosynth_CobD/CbiB"/>
</dbReference>
<feature type="transmembrane region" description="Helical" evidence="11">
    <location>
        <begin position="291"/>
        <end position="311"/>
    </location>
</feature>
<feature type="transmembrane region" description="Helical" evidence="11">
    <location>
        <begin position="203"/>
        <end position="222"/>
    </location>
</feature>
<evidence type="ECO:0000313" key="12">
    <source>
        <dbReference type="EMBL" id="AGB01254.1"/>
    </source>
</evidence>
<evidence type="ECO:0000256" key="6">
    <source>
        <dbReference type="ARBA" id="ARBA00022475"/>
    </source>
</evidence>
<dbReference type="eggNOG" id="arCOG04274">
    <property type="taxonomic scope" value="Archaea"/>
</dbReference>
<reference evidence="13" key="1">
    <citation type="submission" date="2011-12" db="EMBL/GenBank/DDBJ databases">
        <title>Complete sequence of Methanoregula formicicum SMSP.</title>
        <authorList>
            <person name="Lucas S."/>
            <person name="Han J."/>
            <person name="Lapidus A."/>
            <person name="Cheng J.-F."/>
            <person name="Goodwin L."/>
            <person name="Pitluck S."/>
            <person name="Peters L."/>
            <person name="Ovchinnikova G."/>
            <person name="Teshima H."/>
            <person name="Detter J.C."/>
            <person name="Han C."/>
            <person name="Tapia R."/>
            <person name="Land M."/>
            <person name="Hauser L."/>
            <person name="Kyrpides N."/>
            <person name="Ivanova N."/>
            <person name="Pagani I."/>
            <person name="Imachi H."/>
            <person name="Tamaki H."/>
            <person name="Sekiguchi Y."/>
            <person name="Kamagata Y."/>
            <person name="Cadillo-Quiroz H."/>
            <person name="Zinder S."/>
            <person name="Liu W.-T."/>
            <person name="Woyke T."/>
        </authorList>
    </citation>
    <scope>NUCLEOTIDE SEQUENCE [LARGE SCALE GENOMIC DNA]</scope>
    <source>
        <strain evidence="13">DSM 22288 / NBRC 105244 / SMSP</strain>
    </source>
</reference>
<evidence type="ECO:0000256" key="7">
    <source>
        <dbReference type="ARBA" id="ARBA00022573"/>
    </source>
</evidence>
<comment type="caution">
    <text evidence="11">Lacks conserved residue(s) required for the propagation of feature annotation.</text>
</comment>
<dbReference type="InParanoid" id="L0HDU3"/>
<comment type="pathway">
    <text evidence="3 11">Cofactor biosynthesis; adenosylcobalamin biosynthesis.</text>
</comment>
<sequence length="313" mass="34319" precursor="true">MVPSAITLAAPALCAALVLDRIMGDPHSRYHPVALLGSFIAFWGKPGCYPASIQRVAGVLFWVMTVFLFCIPFILISLYAPWYLYLLFAPVLLKFCFAWRSLEEHSLAVVSALKEGMEKGRKKVSLLVSRDTAALDRDHILSAGYESMTENLNDSIIAPLFWFTILGLPGAAACRAINTMDAMLGYKDERERLGWFAARMDDIMNFIPARVTVLLLLVWFAVKGTLPKAWQVMQRDGHLRPGFNGGIIMGAMAGGTGTRFEKPGIYTIGDGDRTLDEAGADILSAVRAVTVMYAALACCTLFLWAVVINSIGI</sequence>
<evidence type="ECO:0000256" key="4">
    <source>
        <dbReference type="ARBA" id="ARBA00006263"/>
    </source>
</evidence>
<evidence type="ECO:0000313" key="13">
    <source>
        <dbReference type="Proteomes" id="UP000010824"/>
    </source>
</evidence>
<evidence type="ECO:0000256" key="2">
    <source>
        <dbReference type="ARBA" id="ARBA00004651"/>
    </source>
</evidence>
<dbReference type="HAMAP" id="MF_00024">
    <property type="entry name" value="CobD_CbiB"/>
    <property type="match status" value="1"/>
</dbReference>
<comment type="similarity">
    <text evidence="4 11">Belongs to the CobD/CbiB family.</text>
</comment>
<dbReference type="OrthoDB" id="46105at2157"/>
<keyword evidence="9 11" id="KW-1133">Transmembrane helix</keyword>
<dbReference type="UniPathway" id="UPA00148"/>
<dbReference type="RefSeq" id="WP_015284218.1">
    <property type="nucleotide sequence ID" value="NC_019943.1"/>
</dbReference>
<keyword evidence="8 11" id="KW-0812">Transmembrane</keyword>
<proteinExistence type="inferred from homology"/>
<feature type="transmembrane region" description="Helical" evidence="11">
    <location>
        <begin position="156"/>
        <end position="177"/>
    </location>
</feature>
<dbReference type="STRING" id="593750.Metfor_0172"/>
<feature type="transmembrane region" description="Helical" evidence="11">
    <location>
        <begin position="59"/>
        <end position="76"/>
    </location>
</feature>
<dbReference type="GO" id="GO:0048472">
    <property type="term" value="F:threonine-phosphate decarboxylase activity"/>
    <property type="evidence" value="ECO:0007669"/>
    <property type="project" value="InterPro"/>
</dbReference>
<keyword evidence="10 11" id="KW-0472">Membrane</keyword>
<evidence type="ECO:0000256" key="3">
    <source>
        <dbReference type="ARBA" id="ARBA00004953"/>
    </source>
</evidence>
<dbReference type="PANTHER" id="PTHR34308:SF1">
    <property type="entry name" value="COBALAMIN BIOSYNTHESIS PROTEIN CBIB"/>
    <property type="match status" value="1"/>
</dbReference>
<organism evidence="12 13">
    <name type="scientific">Methanoregula formicica (strain DSM 22288 / NBRC 105244 / SMSP)</name>
    <dbReference type="NCBI Taxonomy" id="593750"/>
    <lineage>
        <taxon>Archaea</taxon>
        <taxon>Methanobacteriati</taxon>
        <taxon>Methanobacteriota</taxon>
        <taxon>Stenosarchaea group</taxon>
        <taxon>Methanomicrobia</taxon>
        <taxon>Methanomicrobiales</taxon>
        <taxon>Methanoregulaceae</taxon>
        <taxon>Methanoregula</taxon>
    </lineage>
</organism>
<evidence type="ECO:0000256" key="9">
    <source>
        <dbReference type="ARBA" id="ARBA00022989"/>
    </source>
</evidence>
<protein>
    <recommendedName>
        <fullName evidence="5 11">Probable cobalamin biosynthesis protein CobD</fullName>
    </recommendedName>
</protein>
<evidence type="ECO:0000256" key="1">
    <source>
        <dbReference type="ARBA" id="ARBA00003384"/>
    </source>
</evidence>
<keyword evidence="7 11" id="KW-0169">Cobalamin biosynthesis</keyword>
<dbReference type="AlphaFoldDB" id="L0HDU3"/>
<dbReference type="GeneID" id="14308845"/>
<dbReference type="NCBIfam" id="TIGR00380">
    <property type="entry name" value="cobal_cbiB"/>
    <property type="match status" value="1"/>
</dbReference>
<accession>L0HDU3</accession>
<dbReference type="GO" id="GO:0009236">
    <property type="term" value="P:cobalamin biosynthetic process"/>
    <property type="evidence" value="ECO:0007669"/>
    <property type="project" value="UniProtKB-UniRule"/>
</dbReference>
<dbReference type="Pfam" id="PF03186">
    <property type="entry name" value="CobD_Cbib"/>
    <property type="match status" value="1"/>
</dbReference>
<evidence type="ECO:0000256" key="8">
    <source>
        <dbReference type="ARBA" id="ARBA00022692"/>
    </source>
</evidence>
<reference evidence="12 13" key="2">
    <citation type="journal article" date="2014" name="Genome Announc.">
        <title>Complete Genome Sequence of Methanoregula formicica SMSPT, a Mesophilic Hydrogenotrophic Methanogen Isolated from a Methanogenic Upflow Anaerobic Sludge Blanket Reactor.</title>
        <authorList>
            <person name="Yamamoto K."/>
            <person name="Tamaki H."/>
            <person name="Cadillo-Quiroz H."/>
            <person name="Imachi H."/>
            <person name="Kyrpides N."/>
            <person name="Woyke T."/>
            <person name="Goodwin L."/>
            <person name="Zinder S.H."/>
            <person name="Kamagata Y."/>
            <person name="Liu W.T."/>
        </authorList>
    </citation>
    <scope>NUCLEOTIDE SEQUENCE [LARGE SCALE GENOMIC DNA]</scope>
    <source>
        <strain evidence="13">DSM 22288 / NBRC 105244 / SMSP</strain>
    </source>
</reference>
<dbReference type="GO" id="GO:0015420">
    <property type="term" value="F:ABC-type vitamin B12 transporter activity"/>
    <property type="evidence" value="ECO:0007669"/>
    <property type="project" value="UniProtKB-UniRule"/>
</dbReference>
<dbReference type="Proteomes" id="UP000010824">
    <property type="component" value="Chromosome"/>
</dbReference>
<dbReference type="GO" id="GO:0005886">
    <property type="term" value="C:plasma membrane"/>
    <property type="evidence" value="ECO:0007669"/>
    <property type="project" value="UniProtKB-SubCell"/>
</dbReference>
<comment type="function">
    <text evidence="1 11">Converts cobyric acid to cobinamide by the addition of aminopropanol on the F carboxylic group.</text>
</comment>
<dbReference type="HOGENOM" id="CLU_054212_0_2_2"/>